<gene>
    <name evidence="2" type="ORF">ElyMa_005996300</name>
</gene>
<dbReference type="AlphaFoldDB" id="A0AAV4GGW1"/>
<name>A0AAV4GGW1_9GAST</name>
<feature type="compositionally biased region" description="Low complexity" evidence="1">
    <location>
        <begin position="47"/>
        <end position="62"/>
    </location>
</feature>
<keyword evidence="3" id="KW-1185">Reference proteome</keyword>
<feature type="compositionally biased region" description="Polar residues" evidence="1">
    <location>
        <begin position="14"/>
        <end position="27"/>
    </location>
</feature>
<dbReference type="EMBL" id="BMAT01012050">
    <property type="protein sequence ID" value="GFR84310.1"/>
    <property type="molecule type" value="Genomic_DNA"/>
</dbReference>
<comment type="caution">
    <text evidence="2">The sequence shown here is derived from an EMBL/GenBank/DDBJ whole genome shotgun (WGS) entry which is preliminary data.</text>
</comment>
<feature type="compositionally biased region" description="Gly residues" evidence="1">
    <location>
        <begin position="63"/>
        <end position="80"/>
    </location>
</feature>
<dbReference type="Proteomes" id="UP000762676">
    <property type="component" value="Unassembled WGS sequence"/>
</dbReference>
<evidence type="ECO:0000313" key="2">
    <source>
        <dbReference type="EMBL" id="GFR84310.1"/>
    </source>
</evidence>
<proteinExistence type="predicted"/>
<feature type="compositionally biased region" description="Polar residues" evidence="1">
    <location>
        <begin position="148"/>
        <end position="164"/>
    </location>
</feature>
<evidence type="ECO:0000313" key="3">
    <source>
        <dbReference type="Proteomes" id="UP000762676"/>
    </source>
</evidence>
<feature type="compositionally biased region" description="Polar residues" evidence="1">
    <location>
        <begin position="100"/>
        <end position="120"/>
    </location>
</feature>
<sequence>MGNKLRKFKESIMNPESQSGLDTSAEATAQEGRYTPLGDSSSPNSVTEGGKTTTTSGTPANGGATGVGDGGGGGEGGTEGTGLVSSPDSAESPHSGKSPAPQTDSAPDSANQKQQLSATAEDQAKGDTGTLGVSSTGADPALSPSEGVASSDSASLQPNGTSDNAEVGVFSFLTNCFQIEQYICPERRL</sequence>
<protein>
    <submittedName>
        <fullName evidence="2">Uncharacterized protein</fullName>
    </submittedName>
</protein>
<reference evidence="2 3" key="1">
    <citation type="journal article" date="2021" name="Elife">
        <title>Chloroplast acquisition without the gene transfer in kleptoplastic sea slugs, Plakobranchus ocellatus.</title>
        <authorList>
            <person name="Maeda T."/>
            <person name="Takahashi S."/>
            <person name="Yoshida T."/>
            <person name="Shimamura S."/>
            <person name="Takaki Y."/>
            <person name="Nagai Y."/>
            <person name="Toyoda A."/>
            <person name="Suzuki Y."/>
            <person name="Arimoto A."/>
            <person name="Ishii H."/>
            <person name="Satoh N."/>
            <person name="Nishiyama T."/>
            <person name="Hasebe M."/>
            <person name="Maruyama T."/>
            <person name="Minagawa J."/>
            <person name="Obokata J."/>
            <person name="Shigenobu S."/>
        </authorList>
    </citation>
    <scope>NUCLEOTIDE SEQUENCE [LARGE SCALE GENOMIC DNA]</scope>
</reference>
<evidence type="ECO:0000256" key="1">
    <source>
        <dbReference type="SAM" id="MobiDB-lite"/>
    </source>
</evidence>
<feature type="region of interest" description="Disordered" evidence="1">
    <location>
        <begin position="1"/>
        <end position="165"/>
    </location>
</feature>
<accession>A0AAV4GGW1</accession>
<organism evidence="2 3">
    <name type="scientific">Elysia marginata</name>
    <dbReference type="NCBI Taxonomy" id="1093978"/>
    <lineage>
        <taxon>Eukaryota</taxon>
        <taxon>Metazoa</taxon>
        <taxon>Spiralia</taxon>
        <taxon>Lophotrochozoa</taxon>
        <taxon>Mollusca</taxon>
        <taxon>Gastropoda</taxon>
        <taxon>Heterobranchia</taxon>
        <taxon>Euthyneura</taxon>
        <taxon>Panpulmonata</taxon>
        <taxon>Sacoglossa</taxon>
        <taxon>Placobranchoidea</taxon>
        <taxon>Plakobranchidae</taxon>
        <taxon>Elysia</taxon>
    </lineage>
</organism>